<sequence>MRLQTLCSALAALTTLTLAAEQVIIKNHLAYPVWYSQVDQAGYRSETTAIAPYGTVSLPQSDNPGVAIKISPLETDIDIEGKGVLTLAYTRSPPGWIYYDLFFHNYSPFPGVPLKLGGPGGDNDWHDGNEHPPHTIGYQGYGHLYLDIGP</sequence>
<organism evidence="2 3">
    <name type="scientific">Paraphaeosphaeria sporulosa</name>
    <dbReference type="NCBI Taxonomy" id="1460663"/>
    <lineage>
        <taxon>Eukaryota</taxon>
        <taxon>Fungi</taxon>
        <taxon>Dikarya</taxon>
        <taxon>Ascomycota</taxon>
        <taxon>Pezizomycotina</taxon>
        <taxon>Dothideomycetes</taxon>
        <taxon>Pleosporomycetidae</taxon>
        <taxon>Pleosporales</taxon>
        <taxon>Massarineae</taxon>
        <taxon>Didymosphaeriaceae</taxon>
        <taxon>Paraphaeosphaeria</taxon>
    </lineage>
</organism>
<accession>A0A177CYQ6</accession>
<dbReference type="InParanoid" id="A0A177CYQ6"/>
<dbReference type="InterPro" id="IPR006771">
    <property type="entry name" value="CetA-like"/>
</dbReference>
<keyword evidence="3" id="KW-1185">Reference proteome</keyword>
<evidence type="ECO:0000313" key="3">
    <source>
        <dbReference type="Proteomes" id="UP000077069"/>
    </source>
</evidence>
<proteinExistence type="predicted"/>
<dbReference type="Proteomes" id="UP000077069">
    <property type="component" value="Unassembled WGS sequence"/>
</dbReference>
<dbReference type="OrthoDB" id="3780608at2759"/>
<evidence type="ECO:0000313" key="2">
    <source>
        <dbReference type="EMBL" id="OAG12022.1"/>
    </source>
</evidence>
<dbReference type="Pfam" id="PF04681">
    <property type="entry name" value="Bys1"/>
    <property type="match status" value="1"/>
</dbReference>
<protein>
    <submittedName>
        <fullName evidence="2">Uncharacterized protein</fullName>
    </submittedName>
</protein>
<name>A0A177CYQ6_9PLEO</name>
<feature type="signal peptide" evidence="1">
    <location>
        <begin position="1"/>
        <end position="19"/>
    </location>
</feature>
<keyword evidence="1" id="KW-0732">Signal</keyword>
<dbReference type="GeneID" id="28763363"/>
<dbReference type="EMBL" id="KV441548">
    <property type="protein sequence ID" value="OAG12022.1"/>
    <property type="molecule type" value="Genomic_DNA"/>
</dbReference>
<reference evidence="2 3" key="1">
    <citation type="submission" date="2016-05" db="EMBL/GenBank/DDBJ databases">
        <title>Comparative analysis of secretome profiles of manganese(II)-oxidizing ascomycete fungi.</title>
        <authorList>
            <consortium name="DOE Joint Genome Institute"/>
            <person name="Zeiner C.A."/>
            <person name="Purvine S.O."/>
            <person name="Zink E.M."/>
            <person name="Wu S."/>
            <person name="Pasa-Tolic L."/>
            <person name="Chaput D.L."/>
            <person name="Haridas S."/>
            <person name="Grigoriev I.V."/>
            <person name="Santelli C.M."/>
            <person name="Hansel C.M."/>
        </authorList>
    </citation>
    <scope>NUCLEOTIDE SEQUENCE [LARGE SCALE GENOMIC DNA]</scope>
    <source>
        <strain evidence="2 3">AP3s5-JAC2a</strain>
    </source>
</reference>
<dbReference type="RefSeq" id="XP_018042387.1">
    <property type="nucleotide sequence ID" value="XM_018179877.1"/>
</dbReference>
<feature type="chain" id="PRO_5008058767" evidence="1">
    <location>
        <begin position="20"/>
        <end position="150"/>
    </location>
</feature>
<dbReference type="AlphaFoldDB" id="A0A177CYQ6"/>
<evidence type="ECO:0000256" key="1">
    <source>
        <dbReference type="SAM" id="SignalP"/>
    </source>
</evidence>
<gene>
    <name evidence="2" type="ORF">CC84DRAFT_1170833</name>
</gene>